<dbReference type="OrthoDB" id="63989at2759"/>
<dbReference type="SMART" id="SM00580">
    <property type="entry name" value="PUG"/>
    <property type="match status" value="1"/>
</dbReference>
<dbReference type="AlphaFoldDB" id="A0A0D1YKM1"/>
<feature type="signal peptide" evidence="14">
    <location>
        <begin position="1"/>
        <end position="22"/>
    </location>
</feature>
<dbReference type="InterPro" id="IPR008271">
    <property type="entry name" value="Ser/Thr_kinase_AS"/>
</dbReference>
<keyword evidence="10" id="KW-1133">Transmembrane helix</keyword>
<dbReference type="RefSeq" id="XP_016211271.1">
    <property type="nucleotide sequence ID" value="XM_016360899.1"/>
</dbReference>
<organism evidence="17 18">
    <name type="scientific">Verruconis gallopava</name>
    <dbReference type="NCBI Taxonomy" id="253628"/>
    <lineage>
        <taxon>Eukaryota</taxon>
        <taxon>Fungi</taxon>
        <taxon>Dikarya</taxon>
        <taxon>Ascomycota</taxon>
        <taxon>Pezizomycotina</taxon>
        <taxon>Dothideomycetes</taxon>
        <taxon>Pleosporomycetidae</taxon>
        <taxon>Venturiales</taxon>
        <taxon>Sympoventuriaceae</taxon>
        <taxon>Verruconis</taxon>
    </lineage>
</organism>
<feature type="chain" id="PRO_5007395213" description="non-specific serine/threonine protein kinase" evidence="14">
    <location>
        <begin position="23"/>
        <end position="1208"/>
    </location>
</feature>
<keyword evidence="9" id="KW-0067">ATP-binding</keyword>
<dbReference type="InterPro" id="IPR011009">
    <property type="entry name" value="Kinase-like_dom_sf"/>
</dbReference>
<proteinExistence type="predicted"/>
<dbReference type="FunFam" id="3.30.200.20:FF:000077">
    <property type="entry name" value="Putative Serine/threonine-protein kinase/endoribonuclease IRE1"/>
    <property type="match status" value="1"/>
</dbReference>
<dbReference type="InterPro" id="IPR045133">
    <property type="entry name" value="IRE1/2-like"/>
</dbReference>
<keyword evidence="5" id="KW-0812">Transmembrane</keyword>
<keyword evidence="4" id="KW-0808">Transferase</keyword>
<dbReference type="Proteomes" id="UP000053259">
    <property type="component" value="Unassembled WGS sequence"/>
</dbReference>
<dbReference type="SMART" id="SM00220">
    <property type="entry name" value="S_TKc"/>
    <property type="match status" value="1"/>
</dbReference>
<evidence type="ECO:0000256" key="8">
    <source>
        <dbReference type="ARBA" id="ARBA00022777"/>
    </source>
</evidence>
<dbReference type="InterPro" id="IPR011047">
    <property type="entry name" value="Quinoprotein_ADH-like_sf"/>
</dbReference>
<feature type="compositionally biased region" description="Basic residues" evidence="13">
    <location>
        <begin position="680"/>
        <end position="689"/>
    </location>
</feature>
<accession>A0A0D1YKM1</accession>
<feature type="region of interest" description="Disordered" evidence="13">
    <location>
        <begin position="947"/>
        <end position="977"/>
    </location>
</feature>
<dbReference type="STRING" id="253628.A0A0D1YKM1"/>
<dbReference type="CDD" id="cd09769">
    <property type="entry name" value="Luminal_IRE1"/>
    <property type="match status" value="1"/>
</dbReference>
<evidence type="ECO:0000256" key="1">
    <source>
        <dbReference type="ARBA" id="ARBA00004167"/>
    </source>
</evidence>
<dbReference type="EMBL" id="KN847555">
    <property type="protein sequence ID" value="KIW01401.1"/>
    <property type="molecule type" value="Genomic_DNA"/>
</dbReference>
<dbReference type="PANTHER" id="PTHR13954:SF6">
    <property type="entry name" value="NON-SPECIFIC SERINE_THREONINE PROTEIN KINASE"/>
    <property type="match status" value="1"/>
</dbReference>
<dbReference type="EC" id="2.7.11.1" evidence="2"/>
<keyword evidence="3" id="KW-0723">Serine/threonine-protein kinase</keyword>
<dbReference type="InterPro" id="IPR000719">
    <property type="entry name" value="Prot_kinase_dom"/>
</dbReference>
<dbReference type="Gene3D" id="1.20.1440.180">
    <property type="entry name" value="KEN domain"/>
    <property type="match status" value="1"/>
</dbReference>
<dbReference type="PROSITE" id="PS51392">
    <property type="entry name" value="KEN"/>
    <property type="match status" value="1"/>
</dbReference>
<dbReference type="EMBL" id="KN847555">
    <property type="protein sequence ID" value="KIW01402.1"/>
    <property type="molecule type" value="Genomic_DNA"/>
</dbReference>
<dbReference type="Pfam" id="PF06479">
    <property type="entry name" value="Ribonuc_2-5A"/>
    <property type="match status" value="1"/>
</dbReference>
<protein>
    <recommendedName>
        <fullName evidence="2">non-specific serine/threonine protein kinase</fullName>
        <ecNumber evidence="2">2.7.11.1</ecNumber>
    </recommendedName>
</protein>
<evidence type="ECO:0000256" key="9">
    <source>
        <dbReference type="ARBA" id="ARBA00022840"/>
    </source>
</evidence>
<evidence type="ECO:0000256" key="10">
    <source>
        <dbReference type="ARBA" id="ARBA00022989"/>
    </source>
</evidence>
<name>A0A0D1YKM1_9PEZI</name>
<evidence type="ECO:0000256" key="3">
    <source>
        <dbReference type="ARBA" id="ARBA00022527"/>
    </source>
</evidence>
<comment type="subcellular location">
    <subcellularLocation>
        <location evidence="1">Membrane</location>
        <topology evidence="1">Single-pass membrane protein</topology>
    </subcellularLocation>
</comment>
<evidence type="ECO:0000313" key="17">
    <source>
        <dbReference type="EMBL" id="KIW01402.1"/>
    </source>
</evidence>
<dbReference type="InterPro" id="IPR010513">
    <property type="entry name" value="KEN_dom"/>
</dbReference>
<dbReference type="GO" id="GO:1990604">
    <property type="term" value="C:IRE1-TRAF2-ASK1 complex"/>
    <property type="evidence" value="ECO:0007669"/>
    <property type="project" value="TreeGrafter"/>
</dbReference>
<dbReference type="GO" id="GO:0005524">
    <property type="term" value="F:ATP binding"/>
    <property type="evidence" value="ECO:0007669"/>
    <property type="project" value="UniProtKB-KW"/>
</dbReference>
<evidence type="ECO:0000256" key="7">
    <source>
        <dbReference type="ARBA" id="ARBA00022741"/>
    </source>
</evidence>
<dbReference type="SUPFAM" id="SSF56112">
    <property type="entry name" value="Protein kinase-like (PK-like)"/>
    <property type="match status" value="1"/>
</dbReference>
<dbReference type="HOGENOM" id="CLU_004875_2_0_1"/>
<feature type="region of interest" description="Disordered" evidence="13">
    <location>
        <begin position="116"/>
        <end position="148"/>
    </location>
</feature>
<evidence type="ECO:0000256" key="2">
    <source>
        <dbReference type="ARBA" id="ARBA00012513"/>
    </source>
</evidence>
<dbReference type="GO" id="GO:0036498">
    <property type="term" value="P:IRE1-mediated unfolded protein response"/>
    <property type="evidence" value="ECO:0007669"/>
    <property type="project" value="UniProtKB-ARBA"/>
</dbReference>
<keyword evidence="18" id="KW-1185">Reference proteome</keyword>
<evidence type="ECO:0000256" key="12">
    <source>
        <dbReference type="ARBA" id="ARBA00048977"/>
    </source>
</evidence>
<keyword evidence="6 14" id="KW-0732">Signal</keyword>
<evidence type="ECO:0000256" key="11">
    <source>
        <dbReference type="ARBA" id="ARBA00048659"/>
    </source>
</evidence>
<comment type="catalytic activity">
    <reaction evidence="11">
        <text>L-threonyl-[protein] + ATP = O-phospho-L-threonyl-[protein] + ADP + H(+)</text>
        <dbReference type="Rhea" id="RHEA:46608"/>
        <dbReference type="Rhea" id="RHEA-COMP:11060"/>
        <dbReference type="Rhea" id="RHEA-COMP:11605"/>
        <dbReference type="ChEBI" id="CHEBI:15378"/>
        <dbReference type="ChEBI" id="CHEBI:30013"/>
        <dbReference type="ChEBI" id="CHEBI:30616"/>
        <dbReference type="ChEBI" id="CHEBI:61977"/>
        <dbReference type="ChEBI" id="CHEBI:456216"/>
        <dbReference type="EC" id="2.7.11.1"/>
    </reaction>
    <physiologicalReaction direction="left-to-right" evidence="11">
        <dbReference type="Rhea" id="RHEA:46609"/>
    </physiologicalReaction>
</comment>
<feature type="domain" description="Protein kinase" evidence="15">
    <location>
        <begin position="764"/>
        <end position="1069"/>
    </location>
</feature>
<dbReference type="InterPro" id="IPR038357">
    <property type="entry name" value="KEN_sf"/>
</dbReference>
<dbReference type="Gene3D" id="1.10.510.10">
    <property type="entry name" value="Transferase(Phosphotransferase) domain 1"/>
    <property type="match status" value="1"/>
</dbReference>
<dbReference type="GO" id="GO:0004521">
    <property type="term" value="F:RNA endonuclease activity"/>
    <property type="evidence" value="ECO:0007669"/>
    <property type="project" value="InterPro"/>
</dbReference>
<evidence type="ECO:0000259" key="16">
    <source>
        <dbReference type="PROSITE" id="PS51392"/>
    </source>
</evidence>
<gene>
    <name evidence="17" type="ORF">PV09_07167</name>
</gene>
<evidence type="ECO:0000256" key="14">
    <source>
        <dbReference type="SAM" id="SignalP"/>
    </source>
</evidence>
<feature type="compositionally biased region" description="Polar residues" evidence="13">
    <location>
        <begin position="957"/>
        <end position="972"/>
    </location>
</feature>
<dbReference type="GO" id="GO:0004674">
    <property type="term" value="F:protein serine/threonine kinase activity"/>
    <property type="evidence" value="ECO:0007669"/>
    <property type="project" value="UniProtKB-KW"/>
</dbReference>
<dbReference type="FunCoup" id="A0A0D1YKM1">
    <property type="interactions" value="116"/>
</dbReference>
<feature type="compositionally biased region" description="Low complexity" evidence="13">
    <location>
        <begin position="128"/>
        <end position="147"/>
    </location>
</feature>
<evidence type="ECO:0000256" key="5">
    <source>
        <dbReference type="ARBA" id="ARBA00022692"/>
    </source>
</evidence>
<dbReference type="GO" id="GO:0070059">
    <property type="term" value="P:intrinsic apoptotic signaling pathway in response to endoplasmic reticulum stress"/>
    <property type="evidence" value="ECO:0007669"/>
    <property type="project" value="TreeGrafter"/>
</dbReference>
<evidence type="ECO:0000313" key="18">
    <source>
        <dbReference type="Proteomes" id="UP000053259"/>
    </source>
</evidence>
<dbReference type="Pfam" id="PF00069">
    <property type="entry name" value="Pkinase"/>
    <property type="match status" value="1"/>
</dbReference>
<dbReference type="CDD" id="cd10422">
    <property type="entry name" value="RNase_Ire1"/>
    <property type="match status" value="1"/>
</dbReference>
<feature type="domain" description="KEN" evidence="16">
    <location>
        <begin position="1072"/>
        <end position="1206"/>
    </location>
</feature>
<keyword evidence="7" id="KW-0547">Nucleotide-binding</keyword>
<dbReference type="SUPFAM" id="SSF50998">
    <property type="entry name" value="Quinoprotein alcohol dehydrogenase-like"/>
    <property type="match status" value="1"/>
</dbReference>
<dbReference type="RefSeq" id="XP_016211270.1">
    <property type="nucleotide sequence ID" value="XM_016360898.1"/>
</dbReference>
<keyword evidence="8" id="KW-0418">Kinase</keyword>
<dbReference type="VEuPathDB" id="FungiDB:PV09_07167"/>
<dbReference type="GeneID" id="27315140"/>
<dbReference type="PANTHER" id="PTHR13954">
    <property type="entry name" value="IRE1-RELATED"/>
    <property type="match status" value="1"/>
</dbReference>
<dbReference type="GO" id="GO:0051082">
    <property type="term" value="F:unfolded protein binding"/>
    <property type="evidence" value="ECO:0007669"/>
    <property type="project" value="TreeGrafter"/>
</dbReference>
<reference evidence="17 18" key="1">
    <citation type="submission" date="2015-01" db="EMBL/GenBank/DDBJ databases">
        <title>The Genome Sequence of Ochroconis gallopava CBS43764.</title>
        <authorList>
            <consortium name="The Broad Institute Genomics Platform"/>
            <person name="Cuomo C."/>
            <person name="de Hoog S."/>
            <person name="Gorbushina A."/>
            <person name="Stielow B."/>
            <person name="Teixiera M."/>
            <person name="Abouelleil A."/>
            <person name="Chapman S.B."/>
            <person name="Priest M."/>
            <person name="Young S.K."/>
            <person name="Wortman J."/>
            <person name="Nusbaum C."/>
            <person name="Birren B."/>
        </authorList>
    </citation>
    <scope>NUCLEOTIDE SEQUENCE [LARGE SCALE GENOMIC DNA]</scope>
    <source>
        <strain evidence="17 18">CBS 43764</strain>
    </source>
</reference>
<evidence type="ECO:0000256" key="4">
    <source>
        <dbReference type="ARBA" id="ARBA00022679"/>
    </source>
</evidence>
<feature type="region of interest" description="Disordered" evidence="13">
    <location>
        <begin position="645"/>
        <end position="718"/>
    </location>
</feature>
<keyword evidence="10" id="KW-0472">Membrane</keyword>
<comment type="catalytic activity">
    <reaction evidence="12">
        <text>L-seryl-[protein] + ATP = O-phospho-L-seryl-[protein] + ADP + H(+)</text>
        <dbReference type="Rhea" id="RHEA:17989"/>
        <dbReference type="Rhea" id="RHEA-COMP:9863"/>
        <dbReference type="Rhea" id="RHEA-COMP:11604"/>
        <dbReference type="ChEBI" id="CHEBI:15378"/>
        <dbReference type="ChEBI" id="CHEBI:29999"/>
        <dbReference type="ChEBI" id="CHEBI:30616"/>
        <dbReference type="ChEBI" id="CHEBI:83421"/>
        <dbReference type="ChEBI" id="CHEBI:456216"/>
        <dbReference type="EC" id="2.7.11.1"/>
    </reaction>
    <physiologicalReaction direction="left-to-right" evidence="12">
        <dbReference type="Rhea" id="RHEA:17990"/>
    </physiologicalReaction>
</comment>
<dbReference type="PROSITE" id="PS00108">
    <property type="entry name" value="PROTEIN_KINASE_ST"/>
    <property type="match status" value="1"/>
</dbReference>
<evidence type="ECO:0000256" key="13">
    <source>
        <dbReference type="SAM" id="MobiDB-lite"/>
    </source>
</evidence>
<evidence type="ECO:0000259" key="15">
    <source>
        <dbReference type="PROSITE" id="PS50011"/>
    </source>
</evidence>
<dbReference type="GO" id="GO:0006397">
    <property type="term" value="P:mRNA processing"/>
    <property type="evidence" value="ECO:0007669"/>
    <property type="project" value="InterPro"/>
</dbReference>
<sequence length="1208" mass="134337">MPNGLAGPFRLTLYTLLAFAAAQQQHPQQDGVRSSPPENAALRQFTQAPNDAGGNQHHSSPGGVNRNPPAPSLGGHHEPTHRRGKSTDYAHQQHFISSPSPSSSKDARAVATLAPAVHGRQQDAGDNGRAVRAPSAPRSAAGTASAGLQTVRARRLQDWEVEDFVLLATVDGSIHARKRSSGKELWKFHSDRPMVEISYAKDRFREYDRMGNEEDIMWIVEPNDGGTIYIFVPGEGGGVQKWDMTVKKLFDHYSPYEDPNMPFVYTAEKKNTLYTLNATDGTALKYFSSTGGGIMGQKSCRKVNNLMLDEEDEDEECEFSPTLNLGRTEYTVNIQSQRTQQNICTIKYFEWTPNKRDDDLVAQYFDTLDNKYIYSRFDGSIIALEHDRTGGVAPNPLYQKQFTSSPVVRVFDVVKPQGADTRETPLVILPQPVGPLVNSELSENVFINCTESGSFYALSETSYPSVTDGAGFAQCYSSFRYLDGFGGLDDDTKRRQALTPSSLVGVHALNEILRRDQNLLTISGPPPEEEARRLHDPILQNEAGSIVGRQPVTIDPPRSKFETLSGFLGQQTAFNLLSIIIALYVFAPPLLKWWNRQSAPASQTKQIVPVDPVVVQTPAVEEDEAVPPEPVVTERKVRFAAEVVDEGAETGTESIAPSVKDSELVVQGPVTEDGTPPMPPKKKKPHRGSRGGQKNRPSNLKKKLQKAAESNNTNGAGTEIDQIVDGVVGSRQAGMQQDIAGPGIADAGSITDVMDSMQINSIKVDTNRVLGYGSGGTTVYEGTFEGREVAVKRMLLQYYDLASQEIKLLSQSDDHPNVVRYFRHEKDKDFLYIAVERCQTSLWDLFREGQPVDGMADSHMRLLNEINANMTASLYQIAAGLRHLHSLRIIHRDIKPQNILVAYPKKNQTKGPRLVISDFGLCRMLQDNASTLVGTVGNAGTIGWKAPEVIGQPRNGAGTQSSTQNDSNSGSANGDGAAPGVKRAVDIFSLGCVFYYVLTNGSHPFDAEDGDIGHVEREINIKKWDKPRLDKLSQWGDSVEEPRQLIEWMLSKQPEQRPTAAEVMNHPFFWSDSKRLNFLCDVSDHWERECRDPPSRALQILEEIGRERNVHKGDFLAELDRCFVDSLGKQRKYTGDRMLDLLRALRNKKNHYADMDDFTKKKVGDLPSGYLNYWMRKFPNLLMACYDAVRECRLENDARFRNYLEEAV</sequence>
<dbReference type="Gene3D" id="3.30.200.20">
    <property type="entry name" value="Phosphorylase Kinase, domain 1"/>
    <property type="match status" value="1"/>
</dbReference>
<feature type="region of interest" description="Disordered" evidence="13">
    <location>
        <begin position="48"/>
        <end position="88"/>
    </location>
</feature>
<evidence type="ECO:0000256" key="6">
    <source>
        <dbReference type="ARBA" id="ARBA00022729"/>
    </source>
</evidence>
<dbReference type="PROSITE" id="PS50011">
    <property type="entry name" value="PROTEIN_KINASE_DOM"/>
    <property type="match status" value="1"/>
</dbReference>